<organism evidence="1 2">
    <name type="scientific">Pedobacter zeae</name>
    <dbReference type="NCBI Taxonomy" id="1737356"/>
    <lineage>
        <taxon>Bacteria</taxon>
        <taxon>Pseudomonadati</taxon>
        <taxon>Bacteroidota</taxon>
        <taxon>Sphingobacteriia</taxon>
        <taxon>Sphingobacteriales</taxon>
        <taxon>Sphingobacteriaceae</taxon>
        <taxon>Pedobacter</taxon>
    </lineage>
</organism>
<gene>
    <name evidence="1" type="ORF">GCM10007422_33750</name>
</gene>
<accession>A0ABQ1Y6N5</accession>
<sequence length="151" mass="15651">MTIMKTKIYLLLLTLISISSISCMKNRDNIYTGPDVVEFVPLTASVKKGTTAAPGTAVATVQLVGHQKSVDTEITYEVAATSTGTLGTHFSLSGTTGKVIIPANSSAATITVTAIPANIATGTRTVVLNLVGNSSIAPSANYKTYTLTITQ</sequence>
<dbReference type="EMBL" id="BMHZ01000003">
    <property type="protein sequence ID" value="GGH13252.1"/>
    <property type="molecule type" value="Genomic_DNA"/>
</dbReference>
<evidence type="ECO:0000313" key="1">
    <source>
        <dbReference type="EMBL" id="GGH13252.1"/>
    </source>
</evidence>
<protein>
    <recommendedName>
        <fullName evidence="3">DUF4843 domain-containing protein</fullName>
    </recommendedName>
</protein>
<comment type="caution">
    <text evidence="1">The sequence shown here is derived from an EMBL/GenBank/DDBJ whole genome shotgun (WGS) entry which is preliminary data.</text>
</comment>
<proteinExistence type="predicted"/>
<evidence type="ECO:0008006" key="3">
    <source>
        <dbReference type="Google" id="ProtNLM"/>
    </source>
</evidence>
<dbReference type="Proteomes" id="UP000642938">
    <property type="component" value="Unassembled WGS sequence"/>
</dbReference>
<evidence type="ECO:0000313" key="2">
    <source>
        <dbReference type="Proteomes" id="UP000642938"/>
    </source>
</evidence>
<dbReference type="PROSITE" id="PS51257">
    <property type="entry name" value="PROKAR_LIPOPROTEIN"/>
    <property type="match status" value="1"/>
</dbReference>
<keyword evidence="2" id="KW-1185">Reference proteome</keyword>
<reference evidence="2" key="1">
    <citation type="journal article" date="2019" name="Int. J. Syst. Evol. Microbiol.">
        <title>The Global Catalogue of Microorganisms (GCM) 10K type strain sequencing project: providing services to taxonomists for standard genome sequencing and annotation.</title>
        <authorList>
            <consortium name="The Broad Institute Genomics Platform"/>
            <consortium name="The Broad Institute Genome Sequencing Center for Infectious Disease"/>
            <person name="Wu L."/>
            <person name="Ma J."/>
        </authorList>
    </citation>
    <scope>NUCLEOTIDE SEQUENCE [LARGE SCALE GENOMIC DNA]</scope>
    <source>
        <strain evidence="2">CGMCC 1.15287</strain>
    </source>
</reference>
<name>A0ABQ1Y6N5_9SPHI</name>
<dbReference type="Gene3D" id="2.60.40.2030">
    <property type="match status" value="1"/>
</dbReference>
<dbReference type="SUPFAM" id="SSF141072">
    <property type="entry name" value="CalX-like"/>
    <property type="match status" value="1"/>
</dbReference>
<dbReference type="InterPro" id="IPR038081">
    <property type="entry name" value="CalX-like_sf"/>
</dbReference>